<dbReference type="Proteomes" id="UP000717696">
    <property type="component" value="Unassembled WGS sequence"/>
</dbReference>
<dbReference type="GO" id="GO:0000981">
    <property type="term" value="F:DNA-binding transcription factor activity, RNA polymerase II-specific"/>
    <property type="evidence" value="ECO:0007669"/>
    <property type="project" value="InterPro"/>
</dbReference>
<dbReference type="GO" id="GO:0000978">
    <property type="term" value="F:RNA polymerase II cis-regulatory region sequence-specific DNA binding"/>
    <property type="evidence" value="ECO:0007669"/>
    <property type="project" value="InterPro"/>
</dbReference>
<keyword evidence="10" id="KW-1185">Reference proteome</keyword>
<dbReference type="FunFam" id="3.30.160.60:FF:000145">
    <property type="entry name" value="Zinc finger protein 574"/>
    <property type="match status" value="1"/>
</dbReference>
<evidence type="ECO:0000259" key="8">
    <source>
        <dbReference type="PROSITE" id="PS50157"/>
    </source>
</evidence>
<accession>A0A9P9EU74</accession>
<dbReference type="InterPro" id="IPR007219">
    <property type="entry name" value="XnlR_reg_dom"/>
</dbReference>
<dbReference type="GO" id="GO:0008270">
    <property type="term" value="F:zinc ion binding"/>
    <property type="evidence" value="ECO:0007669"/>
    <property type="project" value="UniProtKB-KW"/>
</dbReference>
<dbReference type="GO" id="GO:0006351">
    <property type="term" value="P:DNA-templated transcription"/>
    <property type="evidence" value="ECO:0007669"/>
    <property type="project" value="InterPro"/>
</dbReference>
<dbReference type="Pfam" id="PF04082">
    <property type="entry name" value="Fungal_trans"/>
    <property type="match status" value="1"/>
</dbReference>
<evidence type="ECO:0000256" key="5">
    <source>
        <dbReference type="ARBA" id="ARBA00022833"/>
    </source>
</evidence>
<proteinExistence type="predicted"/>
<evidence type="ECO:0000256" key="1">
    <source>
        <dbReference type="ARBA" id="ARBA00004123"/>
    </source>
</evidence>
<dbReference type="PANTHER" id="PTHR40626:SF10">
    <property type="entry name" value="C2H2-TYPE DOMAIN-CONTAINING PROTEIN"/>
    <property type="match status" value="1"/>
</dbReference>
<dbReference type="CDD" id="cd12148">
    <property type="entry name" value="fungal_TF_MHR"/>
    <property type="match status" value="1"/>
</dbReference>
<dbReference type="EMBL" id="JAGMUU010000009">
    <property type="protein sequence ID" value="KAH7145374.1"/>
    <property type="molecule type" value="Genomic_DNA"/>
</dbReference>
<gene>
    <name evidence="9" type="ORF">B0J13DRAFT_584526</name>
</gene>
<evidence type="ECO:0000313" key="10">
    <source>
        <dbReference type="Proteomes" id="UP000717696"/>
    </source>
</evidence>
<dbReference type="OrthoDB" id="654211at2759"/>
<evidence type="ECO:0000256" key="2">
    <source>
        <dbReference type="ARBA" id="ARBA00022723"/>
    </source>
</evidence>
<sequence length="726" mass="80356">MKGRPKVSVAPCKFCNKEFKRQEHLQRHLRTHTQERPFACFCGRMFSRHNIAQATYSQNDLMGTFALEKTSIDPRTENDATAVSEPVYGDSGVEMTNVMPDLLQASSFGAGFFWNEDMISNYLTGTFRTSDYPFLPLQLGTSDEHEAQDNIADGVVPDGSSTTGDELRVFLTKHAATQPTLDRIIPLDIAVHEEDPNSAIQQDIYPADGAMASTPWTMSAAAHEKLSRNVAEYKAILPKGFSLPGRQTLSRYLASYFRGFYPHLPFLHLPTTCLESMSSMLVLALTAVGAFYGFEHPQGYALYFASRTVIRQKLEDRRQESMAHLTETYPSYAELPTAGGSQSRSANAQLSTPPSAIIGLAEDLEIIQALVVLEQLTSWTDAPVVHDALSMTSQLALFVREVAAVTPLANADLEWRDWCREEERRRTIYAAYIVLSLQTICFDIAPIITNADIRLSLPCSAAEWNAAGAHSWRRVGRQGTLRELPFDQCLKKLLSGQPLDKQQIYYERQGSYCVMSPTSLLAPGMVEIHDAALRAWQSCWDSSTESTLDPASPHGPLGFNSTAMLPLAHIRLSVGLGNQCALTSRNPEALALAFKHSANPVPLRCDHLDVPIRLGIAFVARTQTGYWSVQHAISNFACAMLLTRWLENMSHLVESSCASSLKAGGKRLLHILTCLDNYSTRIRRLALAAVKIWAETCKGIHVFEIVHVIGSTLSLVVQALETREAT</sequence>
<evidence type="ECO:0000313" key="9">
    <source>
        <dbReference type="EMBL" id="KAH7145374.1"/>
    </source>
</evidence>
<dbReference type="InterPro" id="IPR013087">
    <property type="entry name" value="Znf_C2H2_type"/>
</dbReference>
<evidence type="ECO:0000256" key="3">
    <source>
        <dbReference type="ARBA" id="ARBA00022737"/>
    </source>
</evidence>
<keyword evidence="6" id="KW-0539">Nucleus</keyword>
<dbReference type="InterPro" id="IPR051059">
    <property type="entry name" value="VerF-like"/>
</dbReference>
<dbReference type="GO" id="GO:0005634">
    <property type="term" value="C:nucleus"/>
    <property type="evidence" value="ECO:0007669"/>
    <property type="project" value="UniProtKB-SubCell"/>
</dbReference>
<keyword evidence="5" id="KW-0862">Zinc</keyword>
<name>A0A9P9EU74_9HYPO</name>
<comment type="caution">
    <text evidence="9">The sequence shown here is derived from an EMBL/GenBank/DDBJ whole genome shotgun (WGS) entry which is preliminary data.</text>
</comment>
<dbReference type="GO" id="GO:0000785">
    <property type="term" value="C:chromatin"/>
    <property type="evidence" value="ECO:0007669"/>
    <property type="project" value="TreeGrafter"/>
</dbReference>
<dbReference type="PANTHER" id="PTHR40626">
    <property type="entry name" value="MIP31509P"/>
    <property type="match status" value="1"/>
</dbReference>
<evidence type="ECO:0000256" key="7">
    <source>
        <dbReference type="PROSITE-ProRule" id="PRU00042"/>
    </source>
</evidence>
<keyword evidence="2" id="KW-0479">Metal-binding</keyword>
<evidence type="ECO:0000256" key="4">
    <source>
        <dbReference type="ARBA" id="ARBA00022771"/>
    </source>
</evidence>
<keyword evidence="4 7" id="KW-0863">Zinc-finger</keyword>
<dbReference type="Gene3D" id="3.30.160.60">
    <property type="entry name" value="Classic Zinc Finger"/>
    <property type="match status" value="1"/>
</dbReference>
<comment type="subcellular location">
    <subcellularLocation>
        <location evidence="1">Nucleus</location>
    </subcellularLocation>
</comment>
<feature type="domain" description="C2H2-type" evidence="8">
    <location>
        <begin position="10"/>
        <end position="37"/>
    </location>
</feature>
<dbReference type="InterPro" id="IPR036236">
    <property type="entry name" value="Znf_C2H2_sf"/>
</dbReference>
<keyword evidence="3" id="KW-0677">Repeat</keyword>
<dbReference type="AlphaFoldDB" id="A0A9P9EU74"/>
<dbReference type="SUPFAM" id="SSF57667">
    <property type="entry name" value="beta-beta-alpha zinc fingers"/>
    <property type="match status" value="1"/>
</dbReference>
<dbReference type="SMART" id="SM00355">
    <property type="entry name" value="ZnF_C2H2"/>
    <property type="match status" value="1"/>
</dbReference>
<dbReference type="PROSITE" id="PS50157">
    <property type="entry name" value="ZINC_FINGER_C2H2_2"/>
    <property type="match status" value="1"/>
</dbReference>
<evidence type="ECO:0000256" key="6">
    <source>
        <dbReference type="ARBA" id="ARBA00023242"/>
    </source>
</evidence>
<reference evidence="9" key="1">
    <citation type="journal article" date="2021" name="Nat. Commun.">
        <title>Genetic determinants of endophytism in the Arabidopsis root mycobiome.</title>
        <authorList>
            <person name="Mesny F."/>
            <person name="Miyauchi S."/>
            <person name="Thiergart T."/>
            <person name="Pickel B."/>
            <person name="Atanasova L."/>
            <person name="Karlsson M."/>
            <person name="Huettel B."/>
            <person name="Barry K.W."/>
            <person name="Haridas S."/>
            <person name="Chen C."/>
            <person name="Bauer D."/>
            <person name="Andreopoulos W."/>
            <person name="Pangilinan J."/>
            <person name="LaButti K."/>
            <person name="Riley R."/>
            <person name="Lipzen A."/>
            <person name="Clum A."/>
            <person name="Drula E."/>
            <person name="Henrissat B."/>
            <person name="Kohler A."/>
            <person name="Grigoriev I.V."/>
            <person name="Martin F.M."/>
            <person name="Hacquard S."/>
        </authorList>
    </citation>
    <scope>NUCLEOTIDE SEQUENCE</scope>
    <source>
        <strain evidence="9">MPI-CAGE-AT-0021</strain>
    </source>
</reference>
<dbReference type="PROSITE" id="PS00028">
    <property type="entry name" value="ZINC_FINGER_C2H2_1"/>
    <property type="match status" value="1"/>
</dbReference>
<protein>
    <recommendedName>
        <fullName evidence="8">C2H2-type domain-containing protein</fullName>
    </recommendedName>
</protein>
<organism evidence="9 10">
    <name type="scientific">Dactylonectria estremocensis</name>
    <dbReference type="NCBI Taxonomy" id="1079267"/>
    <lineage>
        <taxon>Eukaryota</taxon>
        <taxon>Fungi</taxon>
        <taxon>Dikarya</taxon>
        <taxon>Ascomycota</taxon>
        <taxon>Pezizomycotina</taxon>
        <taxon>Sordariomycetes</taxon>
        <taxon>Hypocreomycetidae</taxon>
        <taxon>Hypocreales</taxon>
        <taxon>Nectriaceae</taxon>
        <taxon>Dactylonectria</taxon>
    </lineage>
</organism>